<dbReference type="Proteomes" id="UP000324326">
    <property type="component" value="Unassembled WGS sequence"/>
</dbReference>
<comment type="caution">
    <text evidence="2">The sequence shown here is derived from an EMBL/GenBank/DDBJ whole genome shotgun (WGS) entry which is preliminary data.</text>
</comment>
<name>A0A5M8RVU4_9BACI</name>
<sequence length="104" mass="11864">MENKENMHMMGPAPQPQPNVQFPQYPQSEALAHHIKCPLFPHLKPVTLCTVAPFVHYGLNEAQATSYHHAMEEVAAMAYLMGMGMDPHMAYCTVESWEINEKFY</sequence>
<evidence type="ECO:0000313" key="3">
    <source>
        <dbReference type="Proteomes" id="UP000324326"/>
    </source>
</evidence>
<dbReference type="STRING" id="1925020.BTA30_07415"/>
<proteinExistence type="predicted"/>
<organism evidence="2 3">
    <name type="scientific">Bacillus swezeyi</name>
    <dbReference type="NCBI Taxonomy" id="1925020"/>
    <lineage>
        <taxon>Bacteria</taxon>
        <taxon>Bacillati</taxon>
        <taxon>Bacillota</taxon>
        <taxon>Bacilli</taxon>
        <taxon>Bacillales</taxon>
        <taxon>Bacillaceae</taxon>
        <taxon>Bacillus</taxon>
    </lineage>
</organism>
<protein>
    <submittedName>
        <fullName evidence="2">Uncharacterized protein</fullName>
    </submittedName>
</protein>
<evidence type="ECO:0000313" key="2">
    <source>
        <dbReference type="EMBL" id="KAA6452765.1"/>
    </source>
</evidence>
<evidence type="ECO:0000256" key="1">
    <source>
        <dbReference type="SAM" id="MobiDB-lite"/>
    </source>
</evidence>
<dbReference type="RefSeq" id="WP_148955525.1">
    <property type="nucleotide sequence ID" value="NZ_CM125431.1"/>
</dbReference>
<dbReference type="EMBL" id="QSND01000001">
    <property type="protein sequence ID" value="KAA6452765.1"/>
    <property type="molecule type" value="Genomic_DNA"/>
</dbReference>
<dbReference type="AlphaFoldDB" id="A0A5M8RVU4"/>
<reference evidence="2 3" key="1">
    <citation type="submission" date="2018-08" db="EMBL/GenBank/DDBJ databases">
        <title>Bacillus phenotypic plasticity.</title>
        <authorList>
            <person name="Hurtado E."/>
        </authorList>
    </citation>
    <scope>NUCLEOTIDE SEQUENCE [LARGE SCALE GENOMIC DNA]</scope>
    <source>
        <strain evidence="2 3">427</strain>
    </source>
</reference>
<gene>
    <name evidence="2" type="ORF">DX927_00670</name>
</gene>
<feature type="region of interest" description="Disordered" evidence="1">
    <location>
        <begin position="1"/>
        <end position="23"/>
    </location>
</feature>
<accession>A0A5M8RVU4</accession>